<dbReference type="InterPro" id="IPR036388">
    <property type="entry name" value="WH-like_DNA-bd_sf"/>
</dbReference>
<evidence type="ECO:0000256" key="3">
    <source>
        <dbReference type="ARBA" id="ARBA00023163"/>
    </source>
</evidence>
<protein>
    <submittedName>
        <fullName evidence="5">MarR family transcriptional regulator</fullName>
    </submittedName>
</protein>
<dbReference type="Pfam" id="PF22381">
    <property type="entry name" value="Staph_reg_Sar_Rot"/>
    <property type="match status" value="1"/>
</dbReference>
<dbReference type="GO" id="GO:0006950">
    <property type="term" value="P:response to stress"/>
    <property type="evidence" value="ECO:0007669"/>
    <property type="project" value="TreeGrafter"/>
</dbReference>
<evidence type="ECO:0000313" key="5">
    <source>
        <dbReference type="EMBL" id="PQO31334.1"/>
    </source>
</evidence>
<dbReference type="OrthoDB" id="9799747at2"/>
<dbReference type="InterPro" id="IPR055166">
    <property type="entry name" value="Transc_reg_Sar_Rot_HTH"/>
</dbReference>
<dbReference type="PROSITE" id="PS50995">
    <property type="entry name" value="HTH_MARR_2"/>
    <property type="match status" value="1"/>
</dbReference>
<dbReference type="Gene3D" id="1.10.10.10">
    <property type="entry name" value="Winged helix-like DNA-binding domain superfamily/Winged helix DNA-binding domain"/>
    <property type="match status" value="1"/>
</dbReference>
<dbReference type="GO" id="GO:0003700">
    <property type="term" value="F:DNA-binding transcription factor activity"/>
    <property type="evidence" value="ECO:0007669"/>
    <property type="project" value="InterPro"/>
</dbReference>
<proteinExistence type="predicted"/>
<comment type="caution">
    <text evidence="5">The sequence shown here is derived from an EMBL/GenBank/DDBJ whole genome shotgun (WGS) entry which is preliminary data.</text>
</comment>
<feature type="domain" description="HTH marR-type" evidence="4">
    <location>
        <begin position="20"/>
        <end position="154"/>
    </location>
</feature>
<dbReference type="RefSeq" id="WP_105354093.1">
    <property type="nucleotide sequence ID" value="NZ_PUIA01000037.1"/>
</dbReference>
<dbReference type="SUPFAM" id="SSF46785">
    <property type="entry name" value="Winged helix' DNA-binding domain"/>
    <property type="match status" value="1"/>
</dbReference>
<gene>
    <name evidence="5" type="ORF">C5Y96_13410</name>
</gene>
<dbReference type="InterPro" id="IPR000835">
    <property type="entry name" value="HTH_MarR-typ"/>
</dbReference>
<dbReference type="Proteomes" id="UP000240009">
    <property type="component" value="Unassembled WGS sequence"/>
</dbReference>
<evidence type="ECO:0000313" key="6">
    <source>
        <dbReference type="Proteomes" id="UP000240009"/>
    </source>
</evidence>
<name>A0A2S8FHF0_9BACT</name>
<keyword evidence="2" id="KW-0238">DNA-binding</keyword>
<dbReference type="EMBL" id="PUIA01000037">
    <property type="protein sequence ID" value="PQO31334.1"/>
    <property type="molecule type" value="Genomic_DNA"/>
</dbReference>
<keyword evidence="3" id="KW-0804">Transcription</keyword>
<evidence type="ECO:0000256" key="1">
    <source>
        <dbReference type="ARBA" id="ARBA00023015"/>
    </source>
</evidence>
<evidence type="ECO:0000259" key="4">
    <source>
        <dbReference type="PROSITE" id="PS50995"/>
    </source>
</evidence>
<dbReference type="PRINTS" id="PR00598">
    <property type="entry name" value="HTHMARR"/>
</dbReference>
<sequence length="166" mass="18961">MPESTLQQQLKKEQPFESLELETFLNLLRTHNMIAAAPGRLMKRHGLSSAQYNILKILDSHQGEGLPCLEIVQQMVTRVPDITRLVDRLAEAELVERNRSESDRRVVMITITPKGRELVETIRQPLLEIHKQNLGHMTEQELSQLNHLLVKARIRAEATPLCDGSE</sequence>
<dbReference type="InterPro" id="IPR039422">
    <property type="entry name" value="MarR/SlyA-like"/>
</dbReference>
<dbReference type="SMART" id="SM00347">
    <property type="entry name" value="HTH_MARR"/>
    <property type="match status" value="1"/>
</dbReference>
<dbReference type="GO" id="GO:0003677">
    <property type="term" value="F:DNA binding"/>
    <property type="evidence" value="ECO:0007669"/>
    <property type="project" value="UniProtKB-KW"/>
</dbReference>
<accession>A0A2S8FHF0</accession>
<dbReference type="InterPro" id="IPR036390">
    <property type="entry name" value="WH_DNA-bd_sf"/>
</dbReference>
<keyword evidence="1" id="KW-0805">Transcription regulation</keyword>
<reference evidence="5 6" key="1">
    <citation type="submission" date="2018-02" db="EMBL/GenBank/DDBJ databases">
        <title>Comparative genomes isolates from brazilian mangrove.</title>
        <authorList>
            <person name="Araujo J.E."/>
            <person name="Taketani R.G."/>
            <person name="Silva M.C.P."/>
            <person name="Loureco M.V."/>
            <person name="Andreote F.D."/>
        </authorList>
    </citation>
    <scope>NUCLEOTIDE SEQUENCE [LARGE SCALE GENOMIC DNA]</scope>
    <source>
        <strain evidence="5 6">HEX-2 MGV</strain>
    </source>
</reference>
<organism evidence="5 6">
    <name type="scientific">Blastopirellula marina</name>
    <dbReference type="NCBI Taxonomy" id="124"/>
    <lineage>
        <taxon>Bacteria</taxon>
        <taxon>Pseudomonadati</taxon>
        <taxon>Planctomycetota</taxon>
        <taxon>Planctomycetia</taxon>
        <taxon>Pirellulales</taxon>
        <taxon>Pirellulaceae</taxon>
        <taxon>Blastopirellula</taxon>
    </lineage>
</organism>
<dbReference type="PANTHER" id="PTHR33164">
    <property type="entry name" value="TRANSCRIPTIONAL REGULATOR, MARR FAMILY"/>
    <property type="match status" value="1"/>
</dbReference>
<dbReference type="PANTHER" id="PTHR33164:SF101">
    <property type="entry name" value="TRANSCRIPTIONAL REPRESSOR MPRA"/>
    <property type="match status" value="1"/>
</dbReference>
<dbReference type="AlphaFoldDB" id="A0A2S8FHF0"/>
<evidence type="ECO:0000256" key="2">
    <source>
        <dbReference type="ARBA" id="ARBA00023125"/>
    </source>
</evidence>